<dbReference type="RefSeq" id="WP_050018466.1">
    <property type="nucleotide sequence ID" value="NZ_CADEHJ010000001.1"/>
</dbReference>
<evidence type="ECO:0000313" key="5">
    <source>
        <dbReference type="Proteomes" id="UP000332711"/>
    </source>
</evidence>
<dbReference type="AlphaFoldDB" id="A0A467UBI3"/>
<feature type="domain" description="HTH cro/C1-type" evidence="1">
    <location>
        <begin position="6"/>
        <end position="58"/>
    </location>
</feature>
<dbReference type="InterPro" id="IPR001387">
    <property type="entry name" value="Cro/C1-type_HTH"/>
</dbReference>
<reference evidence="2 6" key="1">
    <citation type="submission" date="2018-06" db="EMBL/GenBank/DDBJ databases">
        <authorList>
            <consortium name="GenomeTrakr: Next Generation Sequencing Network for Food Pathogen Tracability"/>
        </authorList>
    </citation>
    <scope>NUCLEOTIDE SEQUENCE [LARGE SCALE GENOMIC DNA]</scope>
    <source>
        <strain evidence="2 6">NYAG13B12507-5</strain>
    </source>
</reference>
<evidence type="ECO:0000259" key="1">
    <source>
        <dbReference type="PROSITE" id="PS50943"/>
    </source>
</evidence>
<dbReference type="InterPro" id="IPR010982">
    <property type="entry name" value="Lambda_DNA-bd_dom_sf"/>
</dbReference>
<dbReference type="SUPFAM" id="SSF47413">
    <property type="entry name" value="lambda repressor-like DNA-binding domains"/>
    <property type="match status" value="1"/>
</dbReference>
<sequence length="102" mass="11590">MLVDKIEALAEAQKLSITVLEENLGIARGSIRRWRVVDPGISKVKLIADYFHVPVSYLVDDTQNITDAAKVLALLSESAFTDENYNDIMKYIEFIKMKTKKK</sequence>
<dbReference type="Gene3D" id="1.10.260.40">
    <property type="entry name" value="lambda repressor-like DNA-binding domains"/>
    <property type="match status" value="1"/>
</dbReference>
<evidence type="ECO:0000313" key="4">
    <source>
        <dbReference type="EMBL" id="EAE5604440.1"/>
    </source>
</evidence>
<gene>
    <name evidence="2" type="ORF">CD20_05780</name>
    <name evidence="3" type="ORF">E1W43_15540</name>
    <name evidence="4" type="ORF">E1X78_09985</name>
</gene>
<dbReference type="EMBL" id="AAASTI010000005">
    <property type="protein sequence ID" value="EAE5604440.1"/>
    <property type="molecule type" value="Genomic_DNA"/>
</dbReference>
<evidence type="ECO:0000313" key="3">
    <source>
        <dbReference type="EMBL" id="EAE2899346.1"/>
    </source>
</evidence>
<protein>
    <submittedName>
        <fullName evidence="3">XRE family transcriptional regulator</fullName>
    </submittedName>
</protein>
<dbReference type="EMBL" id="AAAPCR010000004">
    <property type="protein sequence ID" value="EAD8145577.1"/>
    <property type="molecule type" value="Genomic_DNA"/>
</dbReference>
<dbReference type="Proteomes" id="UP000401273">
    <property type="component" value="Unassembled WGS sequence"/>
</dbReference>
<dbReference type="SMART" id="SM00530">
    <property type="entry name" value="HTH_XRE"/>
    <property type="match status" value="1"/>
</dbReference>
<organism evidence="3 7">
    <name type="scientific">Listeria monocytogenes</name>
    <dbReference type="NCBI Taxonomy" id="1639"/>
    <lineage>
        <taxon>Bacteria</taxon>
        <taxon>Bacillati</taxon>
        <taxon>Bacillota</taxon>
        <taxon>Bacilli</taxon>
        <taxon>Bacillales</taxon>
        <taxon>Listeriaceae</taxon>
        <taxon>Listeria</taxon>
    </lineage>
</organism>
<dbReference type="PROSITE" id="PS50943">
    <property type="entry name" value="HTH_CROC1"/>
    <property type="match status" value="1"/>
</dbReference>
<dbReference type="EMBL" id="AAARLF010000020">
    <property type="protein sequence ID" value="EAE2899346.1"/>
    <property type="molecule type" value="Genomic_DNA"/>
</dbReference>
<reference evidence="5 7" key="2">
    <citation type="submission" date="2019-03" db="EMBL/GenBank/DDBJ databases">
        <authorList>
            <person name="Ashton P.M."/>
            <person name="Dallman T."/>
            <person name="Nair S."/>
            <person name="De Pinna E."/>
            <person name="Peters T."/>
            <person name="Grant K."/>
        </authorList>
    </citation>
    <scope>NUCLEOTIDE SEQUENCE [LARGE SCALE GENOMIC DNA]</scope>
    <source>
        <strain evidence="3">RL15000271</strain>
        <strain evidence="4">RL15000440</strain>
    </source>
</reference>
<accession>A0A467UBI3</accession>
<evidence type="ECO:0000313" key="6">
    <source>
        <dbReference type="Proteomes" id="UP000371553"/>
    </source>
</evidence>
<dbReference type="GO" id="GO:0003677">
    <property type="term" value="F:DNA binding"/>
    <property type="evidence" value="ECO:0007669"/>
    <property type="project" value="InterPro"/>
</dbReference>
<proteinExistence type="predicted"/>
<comment type="caution">
    <text evidence="3">The sequence shown here is derived from an EMBL/GenBank/DDBJ whole genome shotgun (WGS) entry which is preliminary data.</text>
</comment>
<dbReference type="Proteomes" id="UP000332711">
    <property type="component" value="Unassembled WGS sequence"/>
</dbReference>
<dbReference type="Proteomes" id="UP000371553">
    <property type="component" value="Unassembled WGS sequence"/>
</dbReference>
<name>A0A467UBI3_LISMN</name>
<evidence type="ECO:0000313" key="7">
    <source>
        <dbReference type="Proteomes" id="UP000401273"/>
    </source>
</evidence>
<evidence type="ECO:0000313" key="2">
    <source>
        <dbReference type="EMBL" id="EAD8145577.1"/>
    </source>
</evidence>